<name>A0A6V8HHN2_TALPI</name>
<dbReference type="Gene3D" id="3.90.226.10">
    <property type="entry name" value="2-enoyl-CoA Hydratase, Chain A, domain 1"/>
    <property type="match status" value="1"/>
</dbReference>
<dbReference type="GO" id="GO:0016836">
    <property type="term" value="F:hydro-lyase activity"/>
    <property type="evidence" value="ECO:0007669"/>
    <property type="project" value="UniProtKB-ARBA"/>
</dbReference>
<reference evidence="6" key="1">
    <citation type="journal article" date="2015" name="Genome Announc.">
        <title>Draft genome sequence of Talaromyces cellulolyticus strain Y-94, a source of lignocellulosic biomass-degrading enzymes.</title>
        <authorList>
            <person name="Fujii T."/>
            <person name="Koike H."/>
            <person name="Sawayama S."/>
            <person name="Yano S."/>
            <person name="Inoue H."/>
        </authorList>
    </citation>
    <scope>NUCLEOTIDE SEQUENCE [LARGE SCALE GENOMIC DNA]</scope>
    <source>
        <strain evidence="6">Y-94</strain>
    </source>
</reference>
<dbReference type="Pfam" id="PF00378">
    <property type="entry name" value="ECH_1"/>
    <property type="match status" value="1"/>
</dbReference>
<comment type="similarity">
    <text evidence="1">Belongs to the enoyl-CoA hydratase/isomerase family.</text>
</comment>
<protein>
    <submittedName>
        <fullName evidence="5">Uncharacterized protein</fullName>
    </submittedName>
</protein>
<dbReference type="PANTHER" id="PTHR11941:SF171">
    <property type="entry name" value="SD19268P"/>
    <property type="match status" value="1"/>
</dbReference>
<evidence type="ECO:0000313" key="6">
    <source>
        <dbReference type="Proteomes" id="UP000053095"/>
    </source>
</evidence>
<proteinExistence type="inferred from homology"/>
<dbReference type="AlphaFoldDB" id="A0A6V8HHN2"/>
<dbReference type="EMBL" id="DF933830">
    <property type="protein sequence ID" value="GAM39715.1"/>
    <property type="molecule type" value="Genomic_DNA"/>
</dbReference>
<keyword evidence="2" id="KW-0843">Virulence</keyword>
<dbReference type="InterPro" id="IPR001753">
    <property type="entry name" value="Enoyl-CoA_hydra/iso"/>
</dbReference>
<dbReference type="FunFam" id="3.90.226.10:FF:000058">
    <property type="entry name" value="Enoyl-CoA hydratase/isomerase family protein"/>
    <property type="match status" value="1"/>
</dbReference>
<evidence type="ECO:0000256" key="4">
    <source>
        <dbReference type="SAM" id="MobiDB-lite"/>
    </source>
</evidence>
<evidence type="ECO:0000313" key="5">
    <source>
        <dbReference type="EMBL" id="GAM39715.1"/>
    </source>
</evidence>
<dbReference type="Proteomes" id="UP000053095">
    <property type="component" value="Unassembled WGS sequence"/>
</dbReference>
<dbReference type="GO" id="GO:0006635">
    <property type="term" value="P:fatty acid beta-oxidation"/>
    <property type="evidence" value="ECO:0007669"/>
    <property type="project" value="TreeGrafter"/>
</dbReference>
<evidence type="ECO:0000256" key="1">
    <source>
        <dbReference type="ARBA" id="ARBA00005254"/>
    </source>
</evidence>
<evidence type="ECO:0000256" key="3">
    <source>
        <dbReference type="ARBA" id="ARBA00023239"/>
    </source>
</evidence>
<feature type="region of interest" description="Disordered" evidence="4">
    <location>
        <begin position="591"/>
        <end position="617"/>
    </location>
</feature>
<dbReference type="FunFam" id="1.10.12.10:FF:000001">
    <property type="entry name" value="Probable enoyl-CoA hydratase, mitochondrial"/>
    <property type="match status" value="1"/>
</dbReference>
<sequence length="1018" mass="112229">MAAHTPVIPVNRSGYQAIMAVQLAHVKTPAERIFAKQKALSWPPWKEARMGIDAERGNEGMRSRTMQVLSQMIEAGYALSSWDDVAAILAGWDTDGTPTIQTRSLARPQKSLEPGTKESKVISTIWASRIRATRTLREAWACFLSYEARCAFPSEPVYHAMARKLIYRMEESDDINTKNGPLPGDGFEVYPEPSSARDVTYVPTEPPTLEELLERMILQGVLPGVDFIALLVRFSPDFSTGLRYIAAFLSPKQTKAVSTLYIGDLEGENLATLKAMKPSLFDSIIAFFCTNSQLPCPGHRFRKVDLFPILMQRPSQLLVDTSTFFFDEDALRKGNGNGHPQILSHAVELLLARRPRRVTAWIPLLKALASPRGPSEERLVKPHVHWYFAWYEVSEVIHWMQELGLEPGMEGFIVLCQIFAQAVGVGIQSIGAAEESLYLAHRMKRQNDKLHVNIAPDFESFVYQGIRALKSYFDRLVLPIHPVLVENQSSSSDTGESSKDSPELPELPESIVPDMIQVPTPAALHTFVRALGTAEDHDGILNLLEWMSRYASEIAEAADQKRGGRKMLRRTLTAMRVYLEDLNALKMPVREPEPAASGKATLDSYYHTGEQGDDITETRPIFTDGRVEEAYDIIESTAVWGSWPSDDEVRAYVARKVTDDNRGECGPSPHTTSSDRLQLSNDICVFQHPPKYNSSNNSYKMPPRGAIVFSILRPTRSTSASSSFSRATTYFQIRPNSTAATSEATGSTINVQQVPAPGSGYVRVLLLNRPKARNAISKELLNALRFQVDAISAEQGNGPTRALVLASNADSAFCAGADLKERKGMSKEETNAFLAKLRGTLSRLEALPIPTISAISSVALGGGLELALSTQLRVFGSTSTVGLPETRIAIIPGAGGTYRLPKLIGLSRARDLILTGRKVTGAEAYFLGICDRLVEITPEEEKQEGVARNKVLHEGVKLALDICEGGPLAIKAALQAVNQYEKGEEAENAAYDTVVETEDRLEALLAFAEKRKPVYRGR</sequence>
<dbReference type="InterPro" id="IPR029045">
    <property type="entry name" value="ClpP/crotonase-like_dom_sf"/>
</dbReference>
<dbReference type="GO" id="GO:0005739">
    <property type="term" value="C:mitochondrion"/>
    <property type="evidence" value="ECO:0007669"/>
    <property type="project" value="TreeGrafter"/>
</dbReference>
<dbReference type="PANTHER" id="PTHR11941">
    <property type="entry name" value="ENOYL-COA HYDRATASE-RELATED"/>
    <property type="match status" value="1"/>
</dbReference>
<keyword evidence="3" id="KW-0456">Lyase</keyword>
<gene>
    <name evidence="5" type="ORF">TCE0_034r11484</name>
</gene>
<dbReference type="Gene3D" id="1.10.12.10">
    <property type="entry name" value="Lyase 2-enoyl-coa Hydratase, Chain A, domain 2"/>
    <property type="match status" value="1"/>
</dbReference>
<feature type="region of interest" description="Disordered" evidence="4">
    <location>
        <begin position="487"/>
        <end position="507"/>
    </location>
</feature>
<keyword evidence="6" id="KW-1185">Reference proteome</keyword>
<dbReference type="CDD" id="cd06558">
    <property type="entry name" value="crotonase-like"/>
    <property type="match status" value="1"/>
</dbReference>
<dbReference type="SUPFAM" id="SSF52096">
    <property type="entry name" value="ClpP/crotonase"/>
    <property type="match status" value="1"/>
</dbReference>
<accession>A0A6V8HHN2</accession>
<comment type="caution">
    <text evidence="5">The sequence shown here is derived from an EMBL/GenBank/DDBJ whole genome shotgun (WGS) entry which is preliminary data.</text>
</comment>
<organism evidence="5 6">
    <name type="scientific">Talaromyces pinophilus</name>
    <name type="common">Penicillium pinophilum</name>
    <dbReference type="NCBI Taxonomy" id="128442"/>
    <lineage>
        <taxon>Eukaryota</taxon>
        <taxon>Fungi</taxon>
        <taxon>Dikarya</taxon>
        <taxon>Ascomycota</taxon>
        <taxon>Pezizomycotina</taxon>
        <taxon>Eurotiomycetes</taxon>
        <taxon>Eurotiomycetidae</taxon>
        <taxon>Eurotiales</taxon>
        <taxon>Trichocomaceae</taxon>
        <taxon>Talaromyces</taxon>
        <taxon>Talaromyces sect. Talaromyces</taxon>
    </lineage>
</organism>
<evidence type="ECO:0000256" key="2">
    <source>
        <dbReference type="ARBA" id="ARBA00023026"/>
    </source>
</evidence>
<dbReference type="InterPro" id="IPR014748">
    <property type="entry name" value="Enoyl-CoA_hydra_C"/>
</dbReference>